<protein>
    <submittedName>
        <fullName evidence="4">TetR family transcriptional regulator</fullName>
    </submittedName>
</protein>
<dbReference type="PANTHER" id="PTHR43479:SF11">
    <property type="entry name" value="ACREF_ENVCD OPERON REPRESSOR-RELATED"/>
    <property type="match status" value="1"/>
</dbReference>
<dbReference type="InterPro" id="IPR001647">
    <property type="entry name" value="HTH_TetR"/>
</dbReference>
<dbReference type="Pfam" id="PF00440">
    <property type="entry name" value="TetR_N"/>
    <property type="match status" value="1"/>
</dbReference>
<dbReference type="AlphaFoldDB" id="A0A255ZBI6"/>
<gene>
    <name evidence="4" type="ORF">CHU92_05850</name>
</gene>
<comment type="caution">
    <text evidence="4">The sequence shown here is derived from an EMBL/GenBank/DDBJ whole genome shotgun (WGS) entry which is preliminary data.</text>
</comment>
<dbReference type="PROSITE" id="PS50977">
    <property type="entry name" value="HTH_TETR_2"/>
    <property type="match status" value="1"/>
</dbReference>
<evidence type="ECO:0000313" key="4">
    <source>
        <dbReference type="EMBL" id="OYQ38274.1"/>
    </source>
</evidence>
<evidence type="ECO:0000256" key="2">
    <source>
        <dbReference type="PROSITE-ProRule" id="PRU00335"/>
    </source>
</evidence>
<evidence type="ECO:0000259" key="3">
    <source>
        <dbReference type="PROSITE" id="PS50977"/>
    </source>
</evidence>
<dbReference type="SUPFAM" id="SSF48498">
    <property type="entry name" value="Tetracyclin repressor-like, C-terminal domain"/>
    <property type="match status" value="1"/>
</dbReference>
<dbReference type="PRINTS" id="PR00455">
    <property type="entry name" value="HTHTETR"/>
</dbReference>
<feature type="domain" description="HTH tetR-type" evidence="3">
    <location>
        <begin position="1"/>
        <end position="59"/>
    </location>
</feature>
<dbReference type="InterPro" id="IPR036271">
    <property type="entry name" value="Tet_transcr_reg_TetR-rel_C_sf"/>
</dbReference>
<accession>A0A255ZBI6</accession>
<dbReference type="InterPro" id="IPR050624">
    <property type="entry name" value="HTH-type_Tx_Regulator"/>
</dbReference>
<keyword evidence="1 2" id="KW-0238">DNA-binding</keyword>
<organism evidence="4 5">
    <name type="scientific">Flavobacterium cyanobacteriorum</name>
    <dbReference type="NCBI Taxonomy" id="2022802"/>
    <lineage>
        <taxon>Bacteria</taxon>
        <taxon>Pseudomonadati</taxon>
        <taxon>Bacteroidota</taxon>
        <taxon>Flavobacteriia</taxon>
        <taxon>Flavobacteriales</taxon>
        <taxon>Flavobacteriaceae</taxon>
        <taxon>Flavobacterium</taxon>
    </lineage>
</organism>
<keyword evidence="5" id="KW-1185">Reference proteome</keyword>
<dbReference type="RefSeq" id="WP_094413545.1">
    <property type="nucleotide sequence ID" value="NZ_NOXV01000225.1"/>
</dbReference>
<dbReference type="GO" id="GO:0003677">
    <property type="term" value="F:DNA binding"/>
    <property type="evidence" value="ECO:0007669"/>
    <property type="project" value="UniProtKB-UniRule"/>
</dbReference>
<dbReference type="PANTHER" id="PTHR43479">
    <property type="entry name" value="ACREF/ENVCD OPERON REPRESSOR-RELATED"/>
    <property type="match status" value="1"/>
</dbReference>
<dbReference type="Gene3D" id="1.10.357.10">
    <property type="entry name" value="Tetracycline Repressor, domain 2"/>
    <property type="match status" value="1"/>
</dbReference>
<dbReference type="InterPro" id="IPR009057">
    <property type="entry name" value="Homeodomain-like_sf"/>
</dbReference>
<reference evidence="4 5" key="1">
    <citation type="submission" date="2017-07" db="EMBL/GenBank/DDBJ databases">
        <title>Flavobacterium cyanobacteriorum sp. nov., isolated from cyanobacterial aggregates in a eutrophic lake.</title>
        <authorList>
            <person name="Cai H."/>
        </authorList>
    </citation>
    <scope>NUCLEOTIDE SEQUENCE [LARGE SCALE GENOMIC DNA]</scope>
    <source>
        <strain evidence="4 5">TH021</strain>
    </source>
</reference>
<dbReference type="EMBL" id="NOXV01000225">
    <property type="protein sequence ID" value="OYQ38274.1"/>
    <property type="molecule type" value="Genomic_DNA"/>
</dbReference>
<evidence type="ECO:0000313" key="5">
    <source>
        <dbReference type="Proteomes" id="UP000216605"/>
    </source>
</evidence>
<evidence type="ECO:0000256" key="1">
    <source>
        <dbReference type="ARBA" id="ARBA00023125"/>
    </source>
</evidence>
<sequence>MKEIILQKATEMFLRLGFKSVTMDDIAAELGISKKTIYLHFANKNELVNASAMHLFETISAGIDKIHEAGKNPIEEIFEVRNFIMQHLNDEKVSPFYQLQKFFPEVYQTLRGLQFGKMNGSMKENLRKGIETGIYQQDIDIEFVSRIYFTGLTGIKDTEIFPQSLFNAQQLTKKYLEYHLKAIATPKGLDILKTELKKLTNI</sequence>
<dbReference type="SUPFAM" id="SSF46689">
    <property type="entry name" value="Homeodomain-like"/>
    <property type="match status" value="1"/>
</dbReference>
<proteinExistence type="predicted"/>
<name>A0A255ZBI6_9FLAO</name>
<dbReference type="OrthoDB" id="881297at2"/>
<dbReference type="Proteomes" id="UP000216605">
    <property type="component" value="Unassembled WGS sequence"/>
</dbReference>
<feature type="DNA-binding region" description="H-T-H motif" evidence="2">
    <location>
        <begin position="22"/>
        <end position="41"/>
    </location>
</feature>